<dbReference type="EMBL" id="JACRSN010000002">
    <property type="protein sequence ID" value="MBC8532765.1"/>
    <property type="molecule type" value="Genomic_DNA"/>
</dbReference>
<protein>
    <recommendedName>
        <fullName evidence="1">pyridoxal kinase</fullName>
        <ecNumber evidence="1">2.7.1.35</ecNumber>
    </recommendedName>
</protein>
<keyword evidence="8" id="KW-1185">Reference proteome</keyword>
<reference evidence="7" key="1">
    <citation type="submission" date="2020-08" db="EMBL/GenBank/DDBJ databases">
        <title>Genome public.</title>
        <authorList>
            <person name="Liu C."/>
            <person name="Sun Q."/>
        </authorList>
    </citation>
    <scope>NUCLEOTIDE SEQUENCE</scope>
    <source>
        <strain evidence="7">NSJ-40</strain>
    </source>
</reference>
<dbReference type="GO" id="GO:0009443">
    <property type="term" value="P:pyridoxal 5'-phosphate salvage"/>
    <property type="evidence" value="ECO:0007669"/>
    <property type="project" value="InterPro"/>
</dbReference>
<evidence type="ECO:0000313" key="7">
    <source>
        <dbReference type="EMBL" id="MBC8532765.1"/>
    </source>
</evidence>
<dbReference type="AlphaFoldDB" id="A0A926D5F9"/>
<evidence type="ECO:0000256" key="4">
    <source>
        <dbReference type="ARBA" id="ARBA00022777"/>
    </source>
</evidence>
<feature type="domain" description="Pyridoxamine kinase/Phosphomethylpyrimidine kinase" evidence="6">
    <location>
        <begin position="76"/>
        <end position="263"/>
    </location>
</feature>
<dbReference type="PANTHER" id="PTHR10534">
    <property type="entry name" value="PYRIDOXAL KINASE"/>
    <property type="match status" value="1"/>
</dbReference>
<name>A0A926D5F9_9FIRM</name>
<dbReference type="RefSeq" id="WP_249318149.1">
    <property type="nucleotide sequence ID" value="NZ_JACRSN010000002.1"/>
</dbReference>
<comment type="caution">
    <text evidence="7">The sequence shown here is derived from an EMBL/GenBank/DDBJ whole genome shotgun (WGS) entry which is preliminary data.</text>
</comment>
<keyword evidence="3" id="KW-0547">Nucleotide-binding</keyword>
<dbReference type="GO" id="GO:0005829">
    <property type="term" value="C:cytosol"/>
    <property type="evidence" value="ECO:0007669"/>
    <property type="project" value="TreeGrafter"/>
</dbReference>
<dbReference type="Pfam" id="PF08543">
    <property type="entry name" value="Phos_pyr_kin"/>
    <property type="match status" value="1"/>
</dbReference>
<evidence type="ECO:0000259" key="6">
    <source>
        <dbReference type="Pfam" id="PF08543"/>
    </source>
</evidence>
<dbReference type="EC" id="2.7.1.35" evidence="1"/>
<dbReference type="NCBIfam" id="NF005491">
    <property type="entry name" value="PRK07105.1"/>
    <property type="match status" value="1"/>
</dbReference>
<dbReference type="InterPro" id="IPR029056">
    <property type="entry name" value="Ribokinase-like"/>
</dbReference>
<dbReference type="GO" id="GO:0005524">
    <property type="term" value="F:ATP binding"/>
    <property type="evidence" value="ECO:0007669"/>
    <property type="project" value="UniProtKB-KW"/>
</dbReference>
<dbReference type="InterPro" id="IPR004625">
    <property type="entry name" value="PyrdxlKinase"/>
</dbReference>
<evidence type="ECO:0000256" key="5">
    <source>
        <dbReference type="ARBA" id="ARBA00022840"/>
    </source>
</evidence>
<gene>
    <name evidence="7" type="ORF">IAG03_01845</name>
</gene>
<evidence type="ECO:0000256" key="3">
    <source>
        <dbReference type="ARBA" id="ARBA00022741"/>
    </source>
</evidence>
<dbReference type="InterPro" id="IPR013749">
    <property type="entry name" value="PM/HMP-P_kinase-1"/>
</dbReference>
<keyword evidence="4 7" id="KW-0418">Kinase</keyword>
<keyword evidence="2 7" id="KW-0808">Transferase</keyword>
<sequence length="283" mass="31170">MQKNRQKRALAIHDISCIGRCSITVALPILSAAGINTGVLPTAVLSTHTGGFSGYTYRDLTEDLAPIAAHWKSLGLSFDALYSGFLGSYQQIDRIAELFRAFRTKDNLILVDPVMGDNGAFYAVYSERMAQEMRKLCAMADLIVPNCTEAAFLLDRPYHVPCTEAETRELLLALTELGAPCVVLTGVSLQAGRLGAACYDKRIDRFVYTDAPYVEGFFHGTGDLFSSALLAALLNDFSLEKALSVAVRYTHRCIEYTVEEGQEARFGPCFERATPFLLELLQK</sequence>
<dbReference type="SUPFAM" id="SSF53613">
    <property type="entry name" value="Ribokinase-like"/>
    <property type="match status" value="1"/>
</dbReference>
<evidence type="ECO:0000256" key="1">
    <source>
        <dbReference type="ARBA" id="ARBA00012104"/>
    </source>
</evidence>
<accession>A0A926D5F9</accession>
<dbReference type="GO" id="GO:0008478">
    <property type="term" value="F:pyridoxal kinase activity"/>
    <property type="evidence" value="ECO:0007669"/>
    <property type="project" value="UniProtKB-EC"/>
</dbReference>
<keyword evidence="5" id="KW-0067">ATP-binding</keyword>
<dbReference type="CDD" id="cd01173">
    <property type="entry name" value="pyridoxal_pyridoxamine_kinase"/>
    <property type="match status" value="1"/>
</dbReference>
<dbReference type="Proteomes" id="UP000651482">
    <property type="component" value="Unassembled WGS sequence"/>
</dbReference>
<organism evidence="7 8">
    <name type="scientific">Yeguia hominis</name>
    <dbReference type="NCBI Taxonomy" id="2763662"/>
    <lineage>
        <taxon>Bacteria</taxon>
        <taxon>Bacillati</taxon>
        <taxon>Bacillota</taxon>
        <taxon>Clostridia</taxon>
        <taxon>Eubacteriales</taxon>
        <taxon>Yeguiaceae</taxon>
        <taxon>Yeguia</taxon>
    </lineage>
</organism>
<dbReference type="PANTHER" id="PTHR10534:SF2">
    <property type="entry name" value="PYRIDOXAL KINASE"/>
    <property type="match status" value="1"/>
</dbReference>
<dbReference type="Gene3D" id="3.40.1190.20">
    <property type="match status" value="1"/>
</dbReference>
<evidence type="ECO:0000313" key="8">
    <source>
        <dbReference type="Proteomes" id="UP000651482"/>
    </source>
</evidence>
<proteinExistence type="predicted"/>
<evidence type="ECO:0000256" key="2">
    <source>
        <dbReference type="ARBA" id="ARBA00022679"/>
    </source>
</evidence>